<gene>
    <name evidence="4" type="ORF">HNR42_002126</name>
</gene>
<comment type="similarity">
    <text evidence="2">Belongs to the CDP-alcohol phosphatidyltransferase class-I family.</text>
</comment>
<dbReference type="InterPro" id="IPR000462">
    <property type="entry name" value="CDP-OH_P_trans"/>
</dbReference>
<dbReference type="AlphaFoldDB" id="A0A841HYR4"/>
<dbReference type="Proteomes" id="UP000569951">
    <property type="component" value="Unassembled WGS sequence"/>
</dbReference>
<evidence type="ECO:0000313" key="4">
    <source>
        <dbReference type="EMBL" id="MBB6098691.1"/>
    </source>
</evidence>
<feature type="transmembrane region" description="Helical" evidence="3">
    <location>
        <begin position="231"/>
        <end position="260"/>
    </location>
</feature>
<evidence type="ECO:0000256" key="3">
    <source>
        <dbReference type="SAM" id="Phobius"/>
    </source>
</evidence>
<dbReference type="PROSITE" id="PS00379">
    <property type="entry name" value="CDP_ALCOHOL_P_TRANSF"/>
    <property type="match status" value="1"/>
</dbReference>
<evidence type="ECO:0000256" key="2">
    <source>
        <dbReference type="RuleBase" id="RU003750"/>
    </source>
</evidence>
<evidence type="ECO:0000256" key="1">
    <source>
        <dbReference type="ARBA" id="ARBA00022679"/>
    </source>
</evidence>
<comment type="caution">
    <text evidence="4">The sequence shown here is derived from an EMBL/GenBank/DDBJ whole genome shotgun (WGS) entry which is preliminary data.</text>
</comment>
<keyword evidence="3" id="KW-0812">Transmembrane</keyword>
<feature type="transmembrane region" description="Helical" evidence="3">
    <location>
        <begin position="44"/>
        <end position="66"/>
    </location>
</feature>
<dbReference type="InterPro" id="IPR048254">
    <property type="entry name" value="CDP_ALCOHOL_P_TRANSF_CS"/>
</dbReference>
<evidence type="ECO:0000313" key="5">
    <source>
        <dbReference type="Proteomes" id="UP000569951"/>
    </source>
</evidence>
<dbReference type="GO" id="GO:0016020">
    <property type="term" value="C:membrane"/>
    <property type="evidence" value="ECO:0007669"/>
    <property type="project" value="InterPro"/>
</dbReference>
<dbReference type="GO" id="GO:0008654">
    <property type="term" value="P:phospholipid biosynthetic process"/>
    <property type="evidence" value="ECO:0007669"/>
    <property type="project" value="InterPro"/>
</dbReference>
<keyword evidence="3" id="KW-0472">Membrane</keyword>
<protein>
    <submittedName>
        <fullName evidence="4">Phosphatidylglycerophosphate synthase</fullName>
    </submittedName>
</protein>
<keyword evidence="5" id="KW-1185">Reference proteome</keyword>
<organism evidence="4 5">
    <name type="scientific">Deinobacterium chartae</name>
    <dbReference type="NCBI Taxonomy" id="521158"/>
    <lineage>
        <taxon>Bacteria</taxon>
        <taxon>Thermotogati</taxon>
        <taxon>Deinococcota</taxon>
        <taxon>Deinococci</taxon>
        <taxon>Deinococcales</taxon>
        <taxon>Deinococcaceae</taxon>
        <taxon>Deinobacterium</taxon>
    </lineage>
</organism>
<proteinExistence type="inferred from homology"/>
<sequence length="277" mass="30590">MDPLYAKSVKPRPREEYLNSRLFRPLAHLLVVPLARTRITPPQVVMFHTALGLLAAVLVARGGGWVPALLLQVKTVLDNADGQLARATDQTSELGRYLDTEMDLLVNAALFAAIGSVSGQWLLAALAFCVMTLVLTVDFVWESEYRAARGEIFRDPPVLEGGSVRLLVLLRAFYTFFYVPQERWVRRWGERRFRAVVGPSPTGAQLKAARLAYTTGNTVAVLVNFGLTTQLAAAGACLALGQPVAYLWLVLLQGLTVLYLQSYRERAARHALRTLIA</sequence>
<dbReference type="InterPro" id="IPR043130">
    <property type="entry name" value="CDP-OH_PTrfase_TM_dom"/>
</dbReference>
<name>A0A841HYR4_9DEIO</name>
<dbReference type="EMBL" id="JACHHG010000007">
    <property type="protein sequence ID" value="MBB6098691.1"/>
    <property type="molecule type" value="Genomic_DNA"/>
</dbReference>
<keyword evidence="3" id="KW-1133">Transmembrane helix</keyword>
<dbReference type="Gene3D" id="1.20.120.1760">
    <property type="match status" value="1"/>
</dbReference>
<keyword evidence="1 2" id="KW-0808">Transferase</keyword>
<accession>A0A841HYR4</accession>
<dbReference type="RefSeq" id="WP_343058345.1">
    <property type="nucleotide sequence ID" value="NZ_JACHHG010000007.1"/>
</dbReference>
<dbReference type="GO" id="GO:0016780">
    <property type="term" value="F:phosphotransferase activity, for other substituted phosphate groups"/>
    <property type="evidence" value="ECO:0007669"/>
    <property type="project" value="InterPro"/>
</dbReference>
<reference evidence="4 5" key="1">
    <citation type="submission" date="2020-08" db="EMBL/GenBank/DDBJ databases">
        <title>Genomic Encyclopedia of Type Strains, Phase IV (KMG-IV): sequencing the most valuable type-strain genomes for metagenomic binning, comparative biology and taxonomic classification.</title>
        <authorList>
            <person name="Goeker M."/>
        </authorList>
    </citation>
    <scope>NUCLEOTIDE SEQUENCE [LARGE SCALE GENOMIC DNA]</scope>
    <source>
        <strain evidence="4 5">DSM 21458</strain>
    </source>
</reference>
<dbReference type="Pfam" id="PF01066">
    <property type="entry name" value="CDP-OH_P_transf"/>
    <property type="match status" value="1"/>
</dbReference>
<feature type="transmembrane region" description="Helical" evidence="3">
    <location>
        <begin position="121"/>
        <end position="141"/>
    </location>
</feature>